<feature type="region of interest" description="Disordered" evidence="2">
    <location>
        <begin position="39"/>
        <end position="75"/>
    </location>
</feature>
<dbReference type="EMBL" id="CP001034">
    <property type="protein sequence ID" value="ACB84316.1"/>
    <property type="molecule type" value="Genomic_DNA"/>
</dbReference>
<organism evidence="5 6">
    <name type="scientific">Natranaerobius thermophilus (strain ATCC BAA-1301 / DSM 18059 / JW/NM-WN-LF)</name>
    <dbReference type="NCBI Taxonomy" id="457570"/>
    <lineage>
        <taxon>Bacteria</taxon>
        <taxon>Bacillati</taxon>
        <taxon>Bacillota</taxon>
        <taxon>Clostridia</taxon>
        <taxon>Natranaerobiales</taxon>
        <taxon>Natranaerobiaceae</taxon>
        <taxon>Natranaerobius</taxon>
    </lineage>
</organism>
<dbReference type="eggNOG" id="COG2843">
    <property type="taxonomic scope" value="Bacteria"/>
</dbReference>
<accession>B2A7C2</accession>
<evidence type="ECO:0000256" key="2">
    <source>
        <dbReference type="SAM" id="MobiDB-lite"/>
    </source>
</evidence>
<evidence type="ECO:0000256" key="3">
    <source>
        <dbReference type="SAM" id="SignalP"/>
    </source>
</evidence>
<feature type="compositionally biased region" description="Basic and acidic residues" evidence="2">
    <location>
        <begin position="40"/>
        <end position="65"/>
    </location>
</feature>
<dbReference type="KEGG" id="nth:Nther_0726"/>
<evidence type="ECO:0000259" key="4">
    <source>
        <dbReference type="SMART" id="SM00854"/>
    </source>
</evidence>
<dbReference type="OrthoDB" id="9810906at2"/>
<dbReference type="CDD" id="cd07381">
    <property type="entry name" value="MPP_CapA"/>
    <property type="match status" value="1"/>
</dbReference>
<dbReference type="PANTHER" id="PTHR33393">
    <property type="entry name" value="POLYGLUTAMINE SYNTHESIS ACCESSORY PROTEIN RV0574C-RELATED"/>
    <property type="match status" value="1"/>
</dbReference>
<gene>
    <name evidence="5" type="ordered locus">Nther_0726</name>
</gene>
<evidence type="ECO:0000313" key="6">
    <source>
        <dbReference type="Proteomes" id="UP000001683"/>
    </source>
</evidence>
<dbReference type="SUPFAM" id="SSF56300">
    <property type="entry name" value="Metallo-dependent phosphatases"/>
    <property type="match status" value="1"/>
</dbReference>
<evidence type="ECO:0000256" key="1">
    <source>
        <dbReference type="ARBA" id="ARBA00005662"/>
    </source>
</evidence>
<name>B2A7C2_NATTJ</name>
<dbReference type="AlphaFoldDB" id="B2A7C2"/>
<evidence type="ECO:0000313" key="5">
    <source>
        <dbReference type="EMBL" id="ACB84316.1"/>
    </source>
</evidence>
<dbReference type="InParanoid" id="B2A7C2"/>
<keyword evidence="6" id="KW-1185">Reference proteome</keyword>
<dbReference type="SMART" id="SM00854">
    <property type="entry name" value="PGA_cap"/>
    <property type="match status" value="1"/>
</dbReference>
<feature type="signal peptide" evidence="3">
    <location>
        <begin position="1"/>
        <end position="33"/>
    </location>
</feature>
<reference evidence="5 6" key="1">
    <citation type="submission" date="2008-04" db="EMBL/GenBank/DDBJ databases">
        <title>Complete sequence of chromosome of Natranaerobius thermophilus JW/NM-WN-LF.</title>
        <authorList>
            <consortium name="US DOE Joint Genome Institute"/>
            <person name="Copeland A."/>
            <person name="Lucas S."/>
            <person name="Lapidus A."/>
            <person name="Glavina del Rio T."/>
            <person name="Dalin E."/>
            <person name="Tice H."/>
            <person name="Bruce D."/>
            <person name="Goodwin L."/>
            <person name="Pitluck S."/>
            <person name="Chertkov O."/>
            <person name="Brettin T."/>
            <person name="Detter J.C."/>
            <person name="Han C."/>
            <person name="Kuske C.R."/>
            <person name="Schmutz J."/>
            <person name="Larimer F."/>
            <person name="Land M."/>
            <person name="Hauser L."/>
            <person name="Kyrpides N."/>
            <person name="Lykidis A."/>
            <person name="Mesbah N.M."/>
            <person name="Wiegel J."/>
        </authorList>
    </citation>
    <scope>NUCLEOTIDE SEQUENCE [LARGE SCALE GENOMIC DNA]</scope>
    <source>
        <strain evidence="6">ATCC BAA-1301 / DSM 18059 / JW/NM-WN-LF</strain>
    </source>
</reference>
<dbReference type="InterPro" id="IPR052169">
    <property type="entry name" value="CW_Biosynth-Accessory"/>
</dbReference>
<keyword evidence="3" id="KW-0732">Signal</keyword>
<dbReference type="Pfam" id="PF09587">
    <property type="entry name" value="PGA_cap"/>
    <property type="match status" value="1"/>
</dbReference>
<dbReference type="InterPro" id="IPR029052">
    <property type="entry name" value="Metallo-depent_PP-like"/>
</dbReference>
<comment type="similarity">
    <text evidence="1">Belongs to the CapA family.</text>
</comment>
<dbReference type="PANTHER" id="PTHR33393:SF12">
    <property type="entry name" value="CAPSULE BIOSYNTHESIS PROTEIN CAPA"/>
    <property type="match status" value="1"/>
</dbReference>
<dbReference type="InterPro" id="IPR019079">
    <property type="entry name" value="Capsule_synth_CapA"/>
</dbReference>
<sequence length="450" mass="51171">MFIKYKATDNLSVTLLSNMLICLLLLSTTFLSACNQNEDQNSKSETMKEEEQKEEKEAKEGKAQETETEQQNLEETNEIVISAVGDVMVHGPQLEAQYDSEKNEYDFNDNFEYIKPYIDQADLALANLETVLAGGERGYSGYPMFNSPDVLADALKNSGFNVLSTANNHSLDQGEAGLRRTVEVLEDRGLKAIGTKKQAEDDSYLIKEIEGIKIGLSAFTYETPRIDGQRTINGIPMSDKTAELIDSFNYDELNQDMEDLTERAEHLQDQGADVIAFFMHWGTEYERQPNEYQEKIAEELVDSGVDIIFGSHPHVVQPVEEIKTPSGEEGIVIYSMGNFLSNQRREYLDRPYTEDGVIMHVTIEKDAHADIEITETAYTPTWVHKYRENEERNYEIVPLPDALEHEKIYNLHTEESVNRAQQSLENTNKILTTDDSFTPEHIHSLFPPQD</sequence>
<dbReference type="RefSeq" id="WP_012447200.1">
    <property type="nucleotide sequence ID" value="NC_010718.1"/>
</dbReference>
<dbReference type="Gene3D" id="3.60.21.10">
    <property type="match status" value="1"/>
</dbReference>
<reference evidence="5 6" key="2">
    <citation type="journal article" date="2011" name="J. Bacteriol.">
        <title>Complete genome sequence of the anaerobic, halophilic alkalithermophile Natranaerobius thermophilus JW/NM-WN-LF.</title>
        <authorList>
            <person name="Zhao B."/>
            <person name="Mesbah N.M."/>
            <person name="Dalin E."/>
            <person name="Goodwin L."/>
            <person name="Nolan M."/>
            <person name="Pitluck S."/>
            <person name="Chertkov O."/>
            <person name="Brettin T.S."/>
            <person name="Han J."/>
            <person name="Larimer F.W."/>
            <person name="Land M.L."/>
            <person name="Hauser L."/>
            <person name="Kyrpides N."/>
            <person name="Wiegel J."/>
        </authorList>
    </citation>
    <scope>NUCLEOTIDE SEQUENCE [LARGE SCALE GENOMIC DNA]</scope>
    <source>
        <strain evidence="6">ATCC BAA-1301 / DSM 18059 / JW/NM-WN-LF</strain>
    </source>
</reference>
<dbReference type="HOGENOM" id="CLU_038823_0_2_9"/>
<proteinExistence type="inferred from homology"/>
<feature type="domain" description="Capsule synthesis protein CapA" evidence="4">
    <location>
        <begin position="80"/>
        <end position="343"/>
    </location>
</feature>
<dbReference type="Proteomes" id="UP000001683">
    <property type="component" value="Chromosome"/>
</dbReference>
<feature type="chain" id="PRO_5002773124" evidence="3">
    <location>
        <begin position="34"/>
        <end position="450"/>
    </location>
</feature>
<dbReference type="PROSITE" id="PS51257">
    <property type="entry name" value="PROKAR_LIPOPROTEIN"/>
    <property type="match status" value="1"/>
</dbReference>
<protein>
    <submittedName>
        <fullName evidence="5">CapA domain protein</fullName>
    </submittedName>
</protein>
<dbReference type="STRING" id="457570.Nther_0726"/>